<evidence type="ECO:0000313" key="12">
    <source>
        <dbReference type="EMBL" id="GMM56855.1"/>
    </source>
</evidence>
<dbReference type="PANTHER" id="PTHR21330:SF1">
    <property type="entry name" value="E3 SUMO-PROTEIN LIGASE NSE2"/>
    <property type="match status" value="1"/>
</dbReference>
<dbReference type="InterPro" id="IPR054753">
    <property type="entry name" value="MMS21_N"/>
</dbReference>
<accession>A0AAV5RZJ5</accession>
<dbReference type="PROSITE" id="PS51044">
    <property type="entry name" value="ZF_SP_RING"/>
    <property type="match status" value="1"/>
</dbReference>
<comment type="subcellular location">
    <subcellularLocation>
        <location evidence="1">Nucleus</location>
    </subcellularLocation>
</comment>
<proteinExistence type="inferred from homology"/>
<keyword evidence="13" id="KW-1185">Reference proteome</keyword>
<gene>
    <name evidence="12" type="ORF">DAKH74_034710</name>
</gene>
<dbReference type="Pfam" id="PF11789">
    <property type="entry name" value="zf-Nse"/>
    <property type="match status" value="1"/>
</dbReference>
<evidence type="ECO:0000256" key="8">
    <source>
        <dbReference type="ARBA" id="ARBA00022833"/>
    </source>
</evidence>
<evidence type="ECO:0000259" key="11">
    <source>
        <dbReference type="PROSITE" id="PS51044"/>
    </source>
</evidence>
<dbReference type="CDD" id="cd16651">
    <property type="entry name" value="SPL-RING_NSE2"/>
    <property type="match status" value="1"/>
</dbReference>
<dbReference type="GO" id="GO:0030915">
    <property type="term" value="C:Smc5-Smc6 complex"/>
    <property type="evidence" value="ECO:0007669"/>
    <property type="project" value="InterPro"/>
</dbReference>
<keyword evidence="12" id="KW-0436">Ligase</keyword>
<comment type="caution">
    <text evidence="12">The sequence shown here is derived from an EMBL/GenBank/DDBJ whole genome shotgun (WGS) entry which is preliminary data.</text>
</comment>
<evidence type="ECO:0000256" key="5">
    <source>
        <dbReference type="ARBA" id="ARBA00022723"/>
    </source>
</evidence>
<dbReference type="InterPro" id="IPR013083">
    <property type="entry name" value="Znf_RING/FYVE/PHD"/>
</dbReference>
<sequence length="266" mass="28479">MSKPIPDDLPLHPAAVGQLHMLKPSDETPLFRAIGQEMSASLEQLLTLADSGYDISAALKDLAQCATEVDTSASEIQQLGAQLDVARDTYTRESKDCTPASVDTWNSYCSGELSTPSLATIMASASASEGQPSGSRKSSALGPEGKLLRMLPLLWADPRAVIPDEDADSDDVVIDGGHIELTCPITCKMYVKPMISKSCQHVFDYDGIREYIGDNGSRSCPQAGCSKTLTMRDFAPDPVMALRCRLATIQEHQASAGTASQQLDVL</sequence>
<evidence type="ECO:0000256" key="9">
    <source>
        <dbReference type="ARBA" id="ARBA00023242"/>
    </source>
</evidence>
<evidence type="ECO:0000256" key="1">
    <source>
        <dbReference type="ARBA" id="ARBA00004123"/>
    </source>
</evidence>
<keyword evidence="7" id="KW-0833">Ubl conjugation pathway</keyword>
<dbReference type="GO" id="GO:0016874">
    <property type="term" value="F:ligase activity"/>
    <property type="evidence" value="ECO:0007669"/>
    <property type="project" value="UniProtKB-KW"/>
</dbReference>
<comment type="pathway">
    <text evidence="2">Protein modification; protein sumoylation.</text>
</comment>
<dbReference type="Gene3D" id="3.30.40.10">
    <property type="entry name" value="Zinc/RING finger domain, C3HC4 (zinc finger)"/>
    <property type="match status" value="1"/>
</dbReference>
<evidence type="ECO:0000256" key="4">
    <source>
        <dbReference type="ARBA" id="ARBA00022679"/>
    </source>
</evidence>
<dbReference type="InterPro" id="IPR026846">
    <property type="entry name" value="Nse2(Mms21)"/>
</dbReference>
<dbReference type="EMBL" id="BTGD01000010">
    <property type="protein sequence ID" value="GMM56855.1"/>
    <property type="molecule type" value="Genomic_DNA"/>
</dbReference>
<keyword evidence="9" id="KW-0539">Nucleus</keyword>
<evidence type="ECO:0000256" key="7">
    <source>
        <dbReference type="ARBA" id="ARBA00022786"/>
    </source>
</evidence>
<dbReference type="GO" id="GO:0061665">
    <property type="term" value="F:SUMO ligase activity"/>
    <property type="evidence" value="ECO:0007669"/>
    <property type="project" value="TreeGrafter"/>
</dbReference>
<dbReference type="PANTHER" id="PTHR21330">
    <property type="entry name" value="E3 SUMO-PROTEIN LIGASE NSE2"/>
    <property type="match status" value="1"/>
</dbReference>
<feature type="domain" description="SP-RING-type" evidence="11">
    <location>
        <begin position="168"/>
        <end position="255"/>
    </location>
</feature>
<keyword evidence="6 10" id="KW-0863">Zinc-finger</keyword>
<dbReference type="GO" id="GO:0005634">
    <property type="term" value="C:nucleus"/>
    <property type="evidence" value="ECO:0007669"/>
    <property type="project" value="UniProtKB-SubCell"/>
</dbReference>
<evidence type="ECO:0000256" key="2">
    <source>
        <dbReference type="ARBA" id="ARBA00004718"/>
    </source>
</evidence>
<evidence type="ECO:0000256" key="10">
    <source>
        <dbReference type="PROSITE-ProRule" id="PRU00452"/>
    </source>
</evidence>
<evidence type="ECO:0000256" key="6">
    <source>
        <dbReference type="ARBA" id="ARBA00022771"/>
    </source>
</evidence>
<dbReference type="Gene3D" id="1.20.120.1010">
    <property type="match status" value="1"/>
</dbReference>
<dbReference type="GO" id="GO:0008270">
    <property type="term" value="F:zinc ion binding"/>
    <property type="evidence" value="ECO:0007669"/>
    <property type="project" value="UniProtKB-KW"/>
</dbReference>
<keyword evidence="4" id="KW-0808">Transferase</keyword>
<protein>
    <submittedName>
        <fullName evidence="12">SUMO ligase</fullName>
    </submittedName>
</protein>
<keyword evidence="8" id="KW-0862">Zinc</keyword>
<evidence type="ECO:0000313" key="13">
    <source>
        <dbReference type="Proteomes" id="UP001377567"/>
    </source>
</evidence>
<evidence type="ECO:0000256" key="3">
    <source>
        <dbReference type="ARBA" id="ARBA00008212"/>
    </source>
</evidence>
<reference evidence="12 13" key="1">
    <citation type="journal article" date="2023" name="Elife">
        <title>Identification of key yeast species and microbe-microbe interactions impacting larval growth of Drosophila in the wild.</title>
        <authorList>
            <person name="Mure A."/>
            <person name="Sugiura Y."/>
            <person name="Maeda R."/>
            <person name="Honda K."/>
            <person name="Sakurai N."/>
            <person name="Takahashi Y."/>
            <person name="Watada M."/>
            <person name="Katoh T."/>
            <person name="Gotoh A."/>
            <person name="Gotoh Y."/>
            <person name="Taniguchi I."/>
            <person name="Nakamura K."/>
            <person name="Hayashi T."/>
            <person name="Katayama T."/>
            <person name="Uemura T."/>
            <person name="Hattori Y."/>
        </authorList>
    </citation>
    <scope>NUCLEOTIDE SEQUENCE [LARGE SCALE GENOMIC DNA]</scope>
    <source>
        <strain evidence="12 13">KH-74</strain>
    </source>
</reference>
<dbReference type="GO" id="GO:0000724">
    <property type="term" value="P:double-strand break repair via homologous recombination"/>
    <property type="evidence" value="ECO:0007669"/>
    <property type="project" value="InterPro"/>
</dbReference>
<organism evidence="12 13">
    <name type="scientific">Maudiozyma humilis</name>
    <name type="common">Sour dough yeast</name>
    <name type="synonym">Kazachstania humilis</name>
    <dbReference type="NCBI Taxonomy" id="51915"/>
    <lineage>
        <taxon>Eukaryota</taxon>
        <taxon>Fungi</taxon>
        <taxon>Dikarya</taxon>
        <taxon>Ascomycota</taxon>
        <taxon>Saccharomycotina</taxon>
        <taxon>Saccharomycetes</taxon>
        <taxon>Saccharomycetales</taxon>
        <taxon>Saccharomycetaceae</taxon>
        <taxon>Maudiozyma</taxon>
    </lineage>
</organism>
<dbReference type="Proteomes" id="UP001377567">
    <property type="component" value="Unassembled WGS sequence"/>
</dbReference>
<dbReference type="GO" id="GO:0016925">
    <property type="term" value="P:protein sumoylation"/>
    <property type="evidence" value="ECO:0007669"/>
    <property type="project" value="TreeGrafter"/>
</dbReference>
<dbReference type="InterPro" id="IPR004181">
    <property type="entry name" value="Znf_MIZ"/>
</dbReference>
<dbReference type="SUPFAM" id="SSF57850">
    <property type="entry name" value="RING/U-box"/>
    <property type="match status" value="1"/>
</dbReference>
<dbReference type="Pfam" id="PF22326">
    <property type="entry name" value="MMS21_N"/>
    <property type="match status" value="1"/>
</dbReference>
<comment type="similarity">
    <text evidence="3">Belongs to the NSE2 family.</text>
</comment>
<dbReference type="AlphaFoldDB" id="A0AAV5RZJ5"/>
<keyword evidence="5" id="KW-0479">Metal-binding</keyword>
<name>A0AAV5RZJ5_MAUHU</name>